<dbReference type="InterPro" id="IPR030392">
    <property type="entry name" value="S74_ICA"/>
</dbReference>
<name>A0A6J7X6F7_9CAUD</name>
<evidence type="ECO:0000256" key="1">
    <source>
        <dbReference type="ARBA" id="ARBA00004328"/>
    </source>
</evidence>
<feature type="domain" description="Peptidase S74" evidence="3">
    <location>
        <begin position="111"/>
        <end position="159"/>
    </location>
</feature>
<sequence>MSTNRFNQDQAISDYQNKLRQQAIAEENMKRLSSLNEMNALLTGQQVNMPSMPQFNGAAASQPTQYLPAAQLTGQANLDAFNAQNQSANSFTSGLFGLGGSLGSAAMFAFSDSRLKRIIKRVGETQGIPLYLFKYLGSDTEHIGPIAQEVQKIRPDLVKRHQNGYLMVNYTQLMEA</sequence>
<gene>
    <name evidence="4" type="ORF">UFOVP752_1</name>
</gene>
<evidence type="ECO:0000313" key="4">
    <source>
        <dbReference type="EMBL" id="CAB5225323.1"/>
    </source>
</evidence>
<accession>A0A6J7X6F7</accession>
<proteinExistence type="predicted"/>
<dbReference type="Pfam" id="PF13884">
    <property type="entry name" value="Peptidase_S74"/>
    <property type="match status" value="1"/>
</dbReference>
<dbReference type="GO" id="GO:0098015">
    <property type="term" value="C:virus tail"/>
    <property type="evidence" value="ECO:0007669"/>
    <property type="project" value="UniProtKB-KW"/>
</dbReference>
<organism evidence="4">
    <name type="scientific">uncultured Caudovirales phage</name>
    <dbReference type="NCBI Taxonomy" id="2100421"/>
    <lineage>
        <taxon>Viruses</taxon>
        <taxon>Duplodnaviria</taxon>
        <taxon>Heunggongvirae</taxon>
        <taxon>Uroviricota</taxon>
        <taxon>Caudoviricetes</taxon>
        <taxon>Peduoviridae</taxon>
        <taxon>Maltschvirus</taxon>
        <taxon>Maltschvirus maltsch</taxon>
    </lineage>
</organism>
<keyword evidence="2" id="KW-0946">Virion</keyword>
<comment type="subcellular location">
    <subcellularLocation>
        <location evidence="1">Virion</location>
    </subcellularLocation>
</comment>
<protein>
    <submittedName>
        <fullName evidence="4">Intramolecular chaperone auto-processing domain containing protein</fullName>
    </submittedName>
</protein>
<evidence type="ECO:0000256" key="2">
    <source>
        <dbReference type="ARBA" id="ARBA00022732"/>
    </source>
</evidence>
<keyword evidence="2" id="KW-1227">Viral tail protein</keyword>
<evidence type="ECO:0000259" key="3">
    <source>
        <dbReference type="Pfam" id="PF13884"/>
    </source>
</evidence>
<reference evidence="4" key="1">
    <citation type="submission" date="2020-05" db="EMBL/GenBank/DDBJ databases">
        <authorList>
            <person name="Chiriac C."/>
            <person name="Salcher M."/>
            <person name="Ghai R."/>
            <person name="Kavagutti S V."/>
        </authorList>
    </citation>
    <scope>NUCLEOTIDE SEQUENCE</scope>
</reference>
<dbReference type="EMBL" id="LR798346">
    <property type="protein sequence ID" value="CAB5225323.1"/>
    <property type="molecule type" value="Genomic_DNA"/>
</dbReference>